<feature type="chain" id="PRO_5002462645" description="WD40 repeat protein" evidence="1">
    <location>
        <begin position="23"/>
        <end position="295"/>
    </location>
</feature>
<accession>A0A0F3K5E3</accession>
<dbReference type="Proteomes" id="UP000033651">
    <property type="component" value="Unassembled WGS sequence"/>
</dbReference>
<comment type="caution">
    <text evidence="2">The sequence shown here is derived from an EMBL/GenBank/DDBJ whole genome shotgun (WGS) entry which is preliminary data.</text>
</comment>
<name>A0A0F3K5E3_9GAMM</name>
<gene>
    <name evidence="2" type="ORF">VI08_19740</name>
</gene>
<dbReference type="SUPFAM" id="SSF82171">
    <property type="entry name" value="DPP6 N-terminal domain-like"/>
    <property type="match status" value="1"/>
</dbReference>
<feature type="signal peptide" evidence="1">
    <location>
        <begin position="1"/>
        <end position="22"/>
    </location>
</feature>
<evidence type="ECO:0000313" key="3">
    <source>
        <dbReference type="Proteomes" id="UP000033651"/>
    </source>
</evidence>
<dbReference type="AlphaFoldDB" id="A0A0F3K5E3"/>
<sequence>MTYRLARPLLAALCLAAGGASAADLLPTSDFARRAPITDPALSPDGLHVSVAYHDPDGKTHGLAIFAVTDMHTPITLIRMPPYELPASSAWTSNTRLVVARGKVDGSIGSAYATGEVMAVDIDGKNPDYLYGPEAYGRRSATRATDQGWGEIEGRPPQSNGHFYMRTTGWGDLNRSTLYDVDAKSSSRRQMTDIGIGGMSFMIDPAGVPRFSYGTNDKQEWVVFRRDANGGWAKVAADREHQWFHPVAQVAGSTRMYARYSPGGIGGEFVEQDEDGGNRRVIAKDDFSDVTSGGL</sequence>
<proteinExistence type="predicted"/>
<reference evidence="2 3" key="1">
    <citation type="submission" date="2015-03" db="EMBL/GenBank/DDBJ databases">
        <title>Draft genome sequence of Luteibacter yeojuensis strain SU11.</title>
        <authorList>
            <person name="Sulaiman J."/>
            <person name="Priya K."/>
            <person name="Chan K.-G."/>
        </authorList>
    </citation>
    <scope>NUCLEOTIDE SEQUENCE [LARGE SCALE GENOMIC DNA]</scope>
    <source>
        <strain evidence="2 3">SU11</strain>
    </source>
</reference>
<dbReference type="EMBL" id="JZRB01000075">
    <property type="protein sequence ID" value="KJV25304.1"/>
    <property type="molecule type" value="Genomic_DNA"/>
</dbReference>
<evidence type="ECO:0000256" key="1">
    <source>
        <dbReference type="SAM" id="SignalP"/>
    </source>
</evidence>
<protein>
    <recommendedName>
        <fullName evidence="4">WD40 repeat protein</fullName>
    </recommendedName>
</protein>
<evidence type="ECO:0008006" key="4">
    <source>
        <dbReference type="Google" id="ProtNLM"/>
    </source>
</evidence>
<feature type="non-terminal residue" evidence="2">
    <location>
        <position position="295"/>
    </location>
</feature>
<evidence type="ECO:0000313" key="2">
    <source>
        <dbReference type="EMBL" id="KJV25304.1"/>
    </source>
</evidence>
<keyword evidence="3" id="KW-1185">Reference proteome</keyword>
<keyword evidence="1" id="KW-0732">Signal</keyword>
<organism evidence="2 3">
    <name type="scientific">Luteibacter yeojuensis</name>
    <dbReference type="NCBI Taxonomy" id="345309"/>
    <lineage>
        <taxon>Bacteria</taxon>
        <taxon>Pseudomonadati</taxon>
        <taxon>Pseudomonadota</taxon>
        <taxon>Gammaproteobacteria</taxon>
        <taxon>Lysobacterales</taxon>
        <taxon>Rhodanobacteraceae</taxon>
        <taxon>Luteibacter</taxon>
    </lineage>
</organism>